<evidence type="ECO:0000256" key="7">
    <source>
        <dbReference type="SAM" id="Phobius"/>
    </source>
</evidence>
<evidence type="ECO:0000259" key="8">
    <source>
        <dbReference type="Pfam" id="PF00884"/>
    </source>
</evidence>
<keyword evidence="10" id="KW-1185">Reference proteome</keyword>
<dbReference type="PANTHER" id="PTHR30443:SF2">
    <property type="entry name" value="PHOSPHOETHANOLAMINE TRANSFERASE EPTC"/>
    <property type="match status" value="1"/>
</dbReference>
<dbReference type="NCBIfam" id="NF007933">
    <property type="entry name" value="PRK10649.1"/>
    <property type="match status" value="1"/>
</dbReference>
<sequence length="567" mass="66871">MVDFSLKRFVSFFKYFLFFFYFSAVYHLLCIIFKITGTVGLRESFYMSFLWMTLVLLFNNKAKKVAAFIGIVLWLGSLFSLGYFALYGQEFSQSVIFIIFESNLTESSEFLETYFVWWLIPMVLIYSFIAFYLWKKLDDGLDIKIYKKLIFVLLFTAIPFHKFIDNYIVGNKSLTDSSYIQMKRMETATPWNIAFSYVTYRIDLANMERLIHANTNLKPLKNLKDKYKDEDTTLVLVIGESTNRNRMSLYGYKRDTTPQLQKLKKDLVLFDNVYSPRPYTIEVLQQALTFADEENPDLYLDKPNLINIMKQAGYETFWITNQQTQTKRNTMLTTFSQMCDHQVYLNNNRKQNSAAYDGAVLKPFEDVLNNDMHKKRFIVVHLLGTHNRYKYRYPKEFAIFDNKGGLEGLNSEQKTLYNEYDNAVYYNDYVVSKLIETIKNHNESNIAMLYLSDHGEEVFDNVFEKRLGRNENNPTKAMYTIPFMVYQNEKWKSTIGNNIAKNANHRLYSSSNLIYTFSDLAGIYFDDFDASKSIINKNFYQYSVYIGDPYSKNKLRDLTKKPFKQQS</sequence>
<keyword evidence="2" id="KW-1003">Cell membrane</keyword>
<proteinExistence type="predicted"/>
<feature type="transmembrane region" description="Helical" evidence="7">
    <location>
        <begin position="41"/>
        <end position="58"/>
    </location>
</feature>
<gene>
    <name evidence="9" type="ORF">CRV06_14540</name>
</gene>
<dbReference type="GO" id="GO:0005886">
    <property type="term" value="C:plasma membrane"/>
    <property type="evidence" value="ECO:0007669"/>
    <property type="project" value="UniProtKB-SubCell"/>
</dbReference>
<dbReference type="InterPro" id="IPR000917">
    <property type="entry name" value="Sulfatase_N"/>
</dbReference>
<evidence type="ECO:0000256" key="1">
    <source>
        <dbReference type="ARBA" id="ARBA00004651"/>
    </source>
</evidence>
<feature type="transmembrane region" description="Helical" evidence="7">
    <location>
        <begin position="12"/>
        <end position="35"/>
    </location>
</feature>
<evidence type="ECO:0000256" key="2">
    <source>
        <dbReference type="ARBA" id="ARBA00022475"/>
    </source>
</evidence>
<dbReference type="GO" id="GO:0009244">
    <property type="term" value="P:lipopolysaccharide core region biosynthetic process"/>
    <property type="evidence" value="ECO:0007669"/>
    <property type="project" value="TreeGrafter"/>
</dbReference>
<dbReference type="EMBL" id="PDKO01000020">
    <property type="protein sequence ID" value="RXJ61167.1"/>
    <property type="molecule type" value="Genomic_DNA"/>
</dbReference>
<dbReference type="Pfam" id="PF00884">
    <property type="entry name" value="Sulfatase"/>
    <property type="match status" value="1"/>
</dbReference>
<dbReference type="Proteomes" id="UP000290191">
    <property type="component" value="Unassembled WGS sequence"/>
</dbReference>
<feature type="domain" description="Sulfatase N-terminal" evidence="8">
    <location>
        <begin position="233"/>
        <end position="523"/>
    </location>
</feature>
<evidence type="ECO:0000313" key="9">
    <source>
        <dbReference type="EMBL" id="RXJ61167.1"/>
    </source>
</evidence>
<dbReference type="CDD" id="cd16017">
    <property type="entry name" value="LptA"/>
    <property type="match status" value="1"/>
</dbReference>
<evidence type="ECO:0000256" key="3">
    <source>
        <dbReference type="ARBA" id="ARBA00022679"/>
    </source>
</evidence>
<dbReference type="AlphaFoldDB" id="A0A4Q0XUD7"/>
<keyword evidence="6 7" id="KW-0472">Membrane</keyword>
<dbReference type="GO" id="GO:0016776">
    <property type="term" value="F:phosphotransferase activity, phosphate group as acceptor"/>
    <property type="evidence" value="ECO:0007669"/>
    <property type="project" value="TreeGrafter"/>
</dbReference>
<organism evidence="9 10">
    <name type="scientific">Halarcobacter anaerophilus</name>
    <dbReference type="NCBI Taxonomy" id="877500"/>
    <lineage>
        <taxon>Bacteria</taxon>
        <taxon>Pseudomonadati</taxon>
        <taxon>Campylobacterota</taxon>
        <taxon>Epsilonproteobacteria</taxon>
        <taxon>Campylobacterales</taxon>
        <taxon>Arcobacteraceae</taxon>
        <taxon>Halarcobacter</taxon>
    </lineage>
</organism>
<dbReference type="OrthoDB" id="9786870at2"/>
<evidence type="ECO:0000256" key="6">
    <source>
        <dbReference type="ARBA" id="ARBA00023136"/>
    </source>
</evidence>
<feature type="transmembrane region" description="Helical" evidence="7">
    <location>
        <begin position="65"/>
        <end position="86"/>
    </location>
</feature>
<keyword evidence="4 7" id="KW-0812">Transmembrane</keyword>
<accession>A0A4Q0XUD7</accession>
<evidence type="ECO:0000256" key="5">
    <source>
        <dbReference type="ARBA" id="ARBA00022989"/>
    </source>
</evidence>
<dbReference type="InterPro" id="IPR058130">
    <property type="entry name" value="PEA_transf_C"/>
</dbReference>
<dbReference type="STRING" id="877500.GCA_000935065_03274"/>
<dbReference type="SUPFAM" id="SSF53649">
    <property type="entry name" value="Alkaline phosphatase-like"/>
    <property type="match status" value="1"/>
</dbReference>
<evidence type="ECO:0000256" key="4">
    <source>
        <dbReference type="ARBA" id="ARBA00022692"/>
    </source>
</evidence>
<name>A0A4Q0XUD7_9BACT</name>
<dbReference type="RefSeq" id="WP_129083038.1">
    <property type="nucleotide sequence ID" value="NZ_CP041070.1"/>
</dbReference>
<comment type="caution">
    <text evidence="9">The sequence shown here is derived from an EMBL/GenBank/DDBJ whole genome shotgun (WGS) entry which is preliminary data.</text>
</comment>
<feature type="transmembrane region" description="Helical" evidence="7">
    <location>
        <begin position="146"/>
        <end position="164"/>
    </location>
</feature>
<keyword evidence="5 7" id="KW-1133">Transmembrane helix</keyword>
<evidence type="ECO:0000313" key="10">
    <source>
        <dbReference type="Proteomes" id="UP000290191"/>
    </source>
</evidence>
<keyword evidence="3" id="KW-0808">Transferase</keyword>
<dbReference type="InterPro" id="IPR040423">
    <property type="entry name" value="PEA_transferase"/>
</dbReference>
<dbReference type="PANTHER" id="PTHR30443">
    <property type="entry name" value="INNER MEMBRANE PROTEIN"/>
    <property type="match status" value="1"/>
</dbReference>
<dbReference type="Gene3D" id="3.40.720.10">
    <property type="entry name" value="Alkaline Phosphatase, subunit A"/>
    <property type="match status" value="1"/>
</dbReference>
<feature type="transmembrane region" description="Helical" evidence="7">
    <location>
        <begin position="114"/>
        <end position="134"/>
    </location>
</feature>
<protein>
    <recommendedName>
        <fullName evidence="8">Sulfatase N-terminal domain-containing protein</fullName>
    </recommendedName>
</protein>
<comment type="subcellular location">
    <subcellularLocation>
        <location evidence="1">Cell membrane</location>
        <topology evidence="1">Multi-pass membrane protein</topology>
    </subcellularLocation>
</comment>
<reference evidence="9 10" key="1">
    <citation type="submission" date="2017-10" db="EMBL/GenBank/DDBJ databases">
        <title>Genomics of the genus Arcobacter.</title>
        <authorList>
            <person name="Perez-Cataluna A."/>
            <person name="Figueras M.J."/>
        </authorList>
    </citation>
    <scope>NUCLEOTIDE SEQUENCE [LARGE SCALE GENOMIC DNA]</scope>
    <source>
        <strain evidence="9 10">DSM 24636</strain>
    </source>
</reference>
<dbReference type="InterPro" id="IPR017850">
    <property type="entry name" value="Alkaline_phosphatase_core_sf"/>
</dbReference>